<accession>A0A3B0BQ76</accession>
<dbReference type="InterPro" id="IPR037923">
    <property type="entry name" value="HTH-like"/>
</dbReference>
<dbReference type="AlphaFoldDB" id="A0A3B0BQ76"/>
<dbReference type="PRINTS" id="PR00032">
    <property type="entry name" value="HTHARAC"/>
</dbReference>
<dbReference type="PROSITE" id="PS01124">
    <property type="entry name" value="HTH_ARAC_FAMILY_2"/>
    <property type="match status" value="1"/>
</dbReference>
<keyword evidence="6" id="KW-1185">Reference proteome</keyword>
<name>A0A3B0BQ76_9BACL</name>
<dbReference type="GO" id="GO:0003700">
    <property type="term" value="F:DNA-binding transcription factor activity"/>
    <property type="evidence" value="ECO:0007669"/>
    <property type="project" value="InterPro"/>
</dbReference>
<dbReference type="Proteomes" id="UP000282311">
    <property type="component" value="Unassembled WGS sequence"/>
</dbReference>
<dbReference type="PROSITE" id="PS00041">
    <property type="entry name" value="HTH_ARAC_FAMILY_1"/>
    <property type="match status" value="1"/>
</dbReference>
<dbReference type="Gene3D" id="1.10.10.60">
    <property type="entry name" value="Homeodomain-like"/>
    <property type="match status" value="2"/>
</dbReference>
<dbReference type="InterPro" id="IPR003313">
    <property type="entry name" value="AraC-bd"/>
</dbReference>
<dbReference type="PANTHER" id="PTHR43280:SF34">
    <property type="entry name" value="ARAC-FAMILY TRANSCRIPTIONAL REGULATOR"/>
    <property type="match status" value="1"/>
</dbReference>
<dbReference type="SMART" id="SM00342">
    <property type="entry name" value="HTH_ARAC"/>
    <property type="match status" value="1"/>
</dbReference>
<dbReference type="SUPFAM" id="SSF46689">
    <property type="entry name" value="Homeodomain-like"/>
    <property type="match status" value="2"/>
</dbReference>
<dbReference type="Pfam" id="PF02311">
    <property type="entry name" value="AraC_binding"/>
    <property type="match status" value="1"/>
</dbReference>
<keyword evidence="3" id="KW-0804">Transcription</keyword>
<keyword evidence="2" id="KW-0238">DNA-binding</keyword>
<feature type="domain" description="HTH araC/xylS-type" evidence="4">
    <location>
        <begin position="193"/>
        <end position="291"/>
    </location>
</feature>
<dbReference type="Pfam" id="PF12833">
    <property type="entry name" value="HTH_18"/>
    <property type="match status" value="1"/>
</dbReference>
<evidence type="ECO:0000256" key="2">
    <source>
        <dbReference type="ARBA" id="ARBA00023125"/>
    </source>
</evidence>
<evidence type="ECO:0000313" key="6">
    <source>
        <dbReference type="Proteomes" id="UP000282311"/>
    </source>
</evidence>
<dbReference type="GO" id="GO:0043565">
    <property type="term" value="F:sequence-specific DNA binding"/>
    <property type="evidence" value="ECO:0007669"/>
    <property type="project" value="InterPro"/>
</dbReference>
<dbReference type="InterPro" id="IPR020449">
    <property type="entry name" value="Tscrpt_reg_AraC-type_HTH"/>
</dbReference>
<dbReference type="InterPro" id="IPR018062">
    <property type="entry name" value="HTH_AraC-typ_CS"/>
</dbReference>
<dbReference type="PANTHER" id="PTHR43280">
    <property type="entry name" value="ARAC-FAMILY TRANSCRIPTIONAL REGULATOR"/>
    <property type="match status" value="1"/>
</dbReference>
<dbReference type="RefSeq" id="WP_120750457.1">
    <property type="nucleotide sequence ID" value="NZ_RBAH01000025.1"/>
</dbReference>
<evidence type="ECO:0000259" key="4">
    <source>
        <dbReference type="PROSITE" id="PS01124"/>
    </source>
</evidence>
<dbReference type="InterPro" id="IPR018060">
    <property type="entry name" value="HTH_AraC"/>
</dbReference>
<dbReference type="SUPFAM" id="SSF51215">
    <property type="entry name" value="Regulatory protein AraC"/>
    <property type="match status" value="1"/>
</dbReference>
<gene>
    <name evidence="5" type="ORF">D7M11_27450</name>
</gene>
<dbReference type="InterPro" id="IPR014710">
    <property type="entry name" value="RmlC-like_jellyroll"/>
</dbReference>
<keyword evidence="1" id="KW-0805">Transcription regulation</keyword>
<evidence type="ECO:0000256" key="3">
    <source>
        <dbReference type="ARBA" id="ARBA00023163"/>
    </source>
</evidence>
<evidence type="ECO:0000313" key="5">
    <source>
        <dbReference type="EMBL" id="RKN74187.1"/>
    </source>
</evidence>
<sequence length="300" mass="34522">MAVFPQYEDAKTDDRFVAGQQKGTLPFYISCHQIGMSYPMHYHDFAELSFVLDGSGTETINGCSHALKTGTMSLLLPHHIHELTSSQANPVKLYSCMFDMNILFGNPYEAYMNRWIHKIGSDLPSFHDFEGESLRTVSLLIEQLVQEYKESRIGRDAVLRGKLIEVVTYFLRGLMDGKEQTHSPEQTQPVKAWSILRYIHLHYNEPISLSSVSAHFHLHPSYISRMFKEHTGKTVNDYMHELRIARAATLLMASEMSISDICLEVGYDNYRTFARVFREHHQMSPSDYRMSHNRPVISPV</sequence>
<dbReference type="OrthoDB" id="9776971at2"/>
<proteinExistence type="predicted"/>
<reference evidence="5 6" key="1">
    <citation type="journal article" date="2007" name="Int. J. Syst. Evol. Microbiol.">
        <title>Paenibacillus ginsengarvi sp. nov., isolated from soil from ginseng cultivation.</title>
        <authorList>
            <person name="Yoon M.H."/>
            <person name="Ten L.N."/>
            <person name="Im W.T."/>
        </authorList>
    </citation>
    <scope>NUCLEOTIDE SEQUENCE [LARGE SCALE GENOMIC DNA]</scope>
    <source>
        <strain evidence="5 6">KCTC 13059</strain>
    </source>
</reference>
<protein>
    <submittedName>
        <fullName evidence="5">AraC family transcriptional regulator</fullName>
    </submittedName>
</protein>
<dbReference type="Gene3D" id="2.60.120.10">
    <property type="entry name" value="Jelly Rolls"/>
    <property type="match status" value="1"/>
</dbReference>
<dbReference type="InterPro" id="IPR009057">
    <property type="entry name" value="Homeodomain-like_sf"/>
</dbReference>
<dbReference type="EMBL" id="RBAH01000025">
    <property type="protein sequence ID" value="RKN74187.1"/>
    <property type="molecule type" value="Genomic_DNA"/>
</dbReference>
<organism evidence="5 6">
    <name type="scientific">Paenibacillus ginsengarvi</name>
    <dbReference type="NCBI Taxonomy" id="400777"/>
    <lineage>
        <taxon>Bacteria</taxon>
        <taxon>Bacillati</taxon>
        <taxon>Bacillota</taxon>
        <taxon>Bacilli</taxon>
        <taxon>Bacillales</taxon>
        <taxon>Paenibacillaceae</taxon>
        <taxon>Paenibacillus</taxon>
    </lineage>
</organism>
<comment type="caution">
    <text evidence="5">The sequence shown here is derived from an EMBL/GenBank/DDBJ whole genome shotgun (WGS) entry which is preliminary data.</text>
</comment>
<evidence type="ECO:0000256" key="1">
    <source>
        <dbReference type="ARBA" id="ARBA00023015"/>
    </source>
</evidence>